<feature type="compositionally biased region" description="Polar residues" evidence="1">
    <location>
        <begin position="384"/>
        <end position="396"/>
    </location>
</feature>
<proteinExistence type="predicted"/>
<evidence type="ECO:0000313" key="4">
    <source>
        <dbReference type="RefSeq" id="XP_018027947.2"/>
    </source>
</evidence>
<keyword evidence="2" id="KW-0812">Transmembrane</keyword>
<feature type="transmembrane region" description="Helical" evidence="2">
    <location>
        <begin position="144"/>
        <end position="168"/>
    </location>
</feature>
<accession>A0A8B7PRW2</accession>
<evidence type="ECO:0000256" key="1">
    <source>
        <dbReference type="SAM" id="MobiDB-lite"/>
    </source>
</evidence>
<evidence type="ECO:0000256" key="2">
    <source>
        <dbReference type="SAM" id="Phobius"/>
    </source>
</evidence>
<reference evidence="4" key="1">
    <citation type="submission" date="2025-08" db="UniProtKB">
        <authorList>
            <consortium name="RefSeq"/>
        </authorList>
    </citation>
    <scope>IDENTIFICATION</scope>
    <source>
        <tissue evidence="4">Whole organism</tissue>
    </source>
</reference>
<dbReference type="RefSeq" id="XP_018027947.2">
    <property type="nucleotide sequence ID" value="XM_018172458.2"/>
</dbReference>
<keyword evidence="2" id="KW-0472">Membrane</keyword>
<feature type="region of interest" description="Disordered" evidence="1">
    <location>
        <begin position="1400"/>
        <end position="1452"/>
    </location>
</feature>
<feature type="region of interest" description="Disordered" evidence="1">
    <location>
        <begin position="1038"/>
        <end position="1069"/>
    </location>
</feature>
<name>A0A8B7PRW2_HYAAZ</name>
<feature type="compositionally biased region" description="Basic and acidic residues" evidence="1">
    <location>
        <begin position="1411"/>
        <end position="1439"/>
    </location>
</feature>
<dbReference type="KEGG" id="hazt:108683170"/>
<evidence type="ECO:0000313" key="3">
    <source>
        <dbReference type="Proteomes" id="UP000694843"/>
    </source>
</evidence>
<feature type="region of interest" description="Disordered" evidence="1">
    <location>
        <begin position="336"/>
        <end position="444"/>
    </location>
</feature>
<feature type="compositionally biased region" description="Acidic residues" evidence="1">
    <location>
        <begin position="1440"/>
        <end position="1452"/>
    </location>
</feature>
<keyword evidence="3" id="KW-1185">Reference proteome</keyword>
<feature type="transmembrane region" description="Helical" evidence="2">
    <location>
        <begin position="108"/>
        <end position="132"/>
    </location>
</feature>
<feature type="compositionally biased region" description="Low complexity" evidence="1">
    <location>
        <begin position="421"/>
        <end position="435"/>
    </location>
</feature>
<organism evidence="3 4">
    <name type="scientific">Hyalella azteca</name>
    <name type="common">Amphipod</name>
    <dbReference type="NCBI Taxonomy" id="294128"/>
    <lineage>
        <taxon>Eukaryota</taxon>
        <taxon>Metazoa</taxon>
        <taxon>Ecdysozoa</taxon>
        <taxon>Arthropoda</taxon>
        <taxon>Crustacea</taxon>
        <taxon>Multicrustacea</taxon>
        <taxon>Malacostraca</taxon>
        <taxon>Eumalacostraca</taxon>
        <taxon>Peracarida</taxon>
        <taxon>Amphipoda</taxon>
        <taxon>Senticaudata</taxon>
        <taxon>Talitrida</taxon>
        <taxon>Talitroidea</taxon>
        <taxon>Hyalellidae</taxon>
        <taxon>Hyalella</taxon>
    </lineage>
</organism>
<sequence>MVHFRGMPRVRDVLGRSVDWTRSQMDRGSKRLWDLMTSKASVKETQGAPGGKRWQLNALPPKASPPPSPLLPSEIKYSASLVRGQAVVHAVLGLLLFVFGVIGSHRWAALTCVPSLVCGMTGVWAGVCGGLAHKIWYKNWAIKSFFVSSSAVVVLSVLALALTFYLALTASPAYDEDRFVYEDVALDRVVASDSGREQTEEIVGATFFEVHKTPPSQSLIGNIVVGLLLQLLMGLWSLVTSWRGVQAQEFTTARREELLQQELAAQASLNKKDRDAEGGVPCTVPLAAIYQLLQSHPELLQSTAERPSSRHSMDYRERVSRYLSKTCEADPISIRNASPSLCESSGTLGSTKPSPMEIATRNEMAASGKTDANKKELSDEKSPSVPTISGNDPATMSSSSNSPSQSSSPIDAPKSNEIDSDSSSSSLSRKGSVSSKGNRRTSMKSVEFKEPLSLVLGAKTFSPLSAHIIDPSELAWIRSRQRNTRSFSEVNFPSSLQRDLEYHAKFGQPGNKPPTASKKDFFKPKLIFKNDLRNLLKRPGKQRRGSLCPSQCYDEAEERNAWEEGMASFKIRLDGEVNKDPTTKIITTPEPVRSCLVSPSRRRKRKDRKPPPIPVITENGATSPAENDSCEKEVKSVELKKSSLTKNEELFKLPTADPEIPTPPKTSRNPKKRSTKFRVTAAKIDEKPTRSEPDDDSITTTPSLRDDASIATDMATGIDVPSTDSGVSSIDGSVANVSANDLSPSVSNIETRDVFASDSSSTKAPSDIHSQIDKKLSEGESSAAIVARLSTQSVPADETNKDEFKSSVTNIPTENVCAKTEAVFKIITIVENENLPAIETSATNPACPSEVSSDDDVAVPIEMLKVNSESISREVLPLKKKESYRGQISDSPDESSKPIKHEIDSGHCKVLPNVNDDKKRNEETSSITREVPFVKSVILKNKDTTIENDAPSAKNDRVLTRETVLAEEDPISTLNIAKPAQVELSAKKSSSPVPAKQSRDVKISFRSLKDETSIPTSFGSIKCNKSFEKILGAILSRTQNSEASKPESPSEEKKLSESKHEAMAQASVTKSQITGPVDVEIVELNEKSADVKEVPPKALSIEIRPYKCTSIRDEINAAKKMGVIKATAVLLMASLAYAYPHFPGHPRFYDEGLQSNQPTVNVFKIYAPRVFYMPGYKPQVGRSESNFLENNKQMINEPTETILDGLIRTEMFPESLFGDDSDMMQYNEEFVPEPSSVVSRKLPLYSSFRGPSMMTEMEPSMKMNDYYSARANGRQNFQDESVQFFPDNLDMHDENCNHMHHFLSTDGGYPISGLYPDFATIQILDPLFLNEIAPKSKPMRSMENAPLSVGNDKLFHANPIGPLSSFFKNLISSTDNGNDEIEAQLVTTVSFGAPEIVKRNEVTPANAPAKADPKESRSDGEIDFIITEKLEPTAEVEKDGDGEDNDDESSVEEIERNFIKTVLPDRTFVTTEVTNEKKVDDSNNRSAEDKDDAVPMKEVEVNIVKTILPDDSYLVSEAGGENEKFQDDVISMIQNSDVTATDRSTGSVFISRYLEAPSAP</sequence>
<feature type="compositionally biased region" description="Basic and acidic residues" evidence="1">
    <location>
        <begin position="371"/>
        <end position="382"/>
    </location>
</feature>
<feature type="region of interest" description="Disordered" evidence="1">
    <location>
        <begin position="41"/>
        <end position="67"/>
    </location>
</feature>
<dbReference type="Proteomes" id="UP000694843">
    <property type="component" value="Unplaced"/>
</dbReference>
<dbReference type="OrthoDB" id="6376264at2759"/>
<feature type="compositionally biased region" description="Polar residues" evidence="1">
    <location>
        <begin position="336"/>
        <end position="353"/>
    </location>
</feature>
<dbReference type="GeneID" id="108683170"/>
<gene>
    <name evidence="4" type="primary">LOC108683170</name>
</gene>
<feature type="region of interest" description="Disordered" evidence="1">
    <location>
        <begin position="581"/>
        <end position="709"/>
    </location>
</feature>
<keyword evidence="2" id="KW-1133">Transmembrane helix</keyword>
<feature type="transmembrane region" description="Helical" evidence="2">
    <location>
        <begin position="86"/>
        <end position="102"/>
    </location>
</feature>
<feature type="compositionally biased region" description="Basic and acidic residues" evidence="1">
    <location>
        <begin position="629"/>
        <end position="651"/>
    </location>
</feature>
<feature type="compositionally biased region" description="Basic and acidic residues" evidence="1">
    <location>
        <begin position="683"/>
        <end position="692"/>
    </location>
</feature>
<feature type="compositionally biased region" description="Basic and acidic residues" evidence="1">
    <location>
        <begin position="1044"/>
        <end position="1062"/>
    </location>
</feature>
<feature type="region of interest" description="Disordered" evidence="1">
    <location>
        <begin position="882"/>
        <end position="901"/>
    </location>
</feature>
<feature type="compositionally biased region" description="Low complexity" evidence="1">
    <location>
        <begin position="397"/>
        <end position="409"/>
    </location>
</feature>
<protein>
    <submittedName>
        <fullName evidence="4">Uncharacterized protein LOC108683170</fullName>
    </submittedName>
</protein>